<keyword evidence="2" id="KW-0812">Transmembrane</keyword>
<feature type="transmembrane region" description="Helical" evidence="2">
    <location>
        <begin position="274"/>
        <end position="294"/>
    </location>
</feature>
<feature type="region of interest" description="Disordered" evidence="1">
    <location>
        <begin position="1"/>
        <end position="41"/>
    </location>
</feature>
<reference evidence="4" key="1">
    <citation type="journal article" date="2017" name="Nat. Commun.">
        <title>The asparagus genome sheds light on the origin and evolution of a young Y chromosome.</title>
        <authorList>
            <person name="Harkess A."/>
            <person name="Zhou J."/>
            <person name="Xu C."/>
            <person name="Bowers J.E."/>
            <person name="Van der Hulst R."/>
            <person name="Ayyampalayam S."/>
            <person name="Mercati F."/>
            <person name="Riccardi P."/>
            <person name="McKain M.R."/>
            <person name="Kakrana A."/>
            <person name="Tang H."/>
            <person name="Ray J."/>
            <person name="Groenendijk J."/>
            <person name="Arikit S."/>
            <person name="Mathioni S.M."/>
            <person name="Nakano M."/>
            <person name="Shan H."/>
            <person name="Telgmann-Rauber A."/>
            <person name="Kanno A."/>
            <person name="Yue Z."/>
            <person name="Chen H."/>
            <person name="Li W."/>
            <person name="Chen Y."/>
            <person name="Xu X."/>
            <person name="Zhang Y."/>
            <person name="Luo S."/>
            <person name="Chen H."/>
            <person name="Gao J."/>
            <person name="Mao Z."/>
            <person name="Pires J.C."/>
            <person name="Luo M."/>
            <person name="Kudrna D."/>
            <person name="Wing R.A."/>
            <person name="Meyers B.C."/>
            <person name="Yi K."/>
            <person name="Kong H."/>
            <person name="Lavrijsen P."/>
            <person name="Sunseri F."/>
            <person name="Falavigna A."/>
            <person name="Ye Y."/>
            <person name="Leebens-Mack J.H."/>
            <person name="Chen G."/>
        </authorList>
    </citation>
    <scope>NUCLEOTIDE SEQUENCE [LARGE SCALE GENOMIC DNA]</scope>
    <source>
        <strain evidence="4">cv. DH0086</strain>
    </source>
</reference>
<dbReference type="AlphaFoldDB" id="A0A5P1FE73"/>
<gene>
    <name evidence="3" type="ORF">A4U43_C03F27540</name>
</gene>
<feature type="transmembrane region" description="Helical" evidence="2">
    <location>
        <begin position="175"/>
        <end position="201"/>
    </location>
</feature>
<sequence length="426" mass="47514">MAADPNPSSDPRSASSSASSQPPPPRSFLSSSASSPSPRRRRRARAVVLRLRRLGIAAPSAAIISLGDPAAFVPVNSQVECSRIWRTSCRQASLLASSLVCISKNLYKFGIRKFMFVDPLHGEVQRFQNEYVRKIQDFFRLLLWWILPCFIIKTAREISRSVCIFHDSLWRSSVVLLASVLSWVYLTVIFLSACILLNLVFNLQVIHFEDYSKLPERDSDTLIFLEEHARLRYNLSKISHRFRIFLLLVFSFISTSQCVMLFQTTGYSEKVNFFNAGNLAVSSIVQVVGVVLCLHSAAKITHKAQGVAAIASNWHAWITCSSECSHSRGANGSGNLGFIPAIRMPMVSSESDLESLDNVTLHNTGHMSPYLPSYHKRQALVLYLQSNPGGITIFGWAVDRGLINTIFFIELSLVLFVLGKTIVLAK</sequence>
<keyword evidence="2" id="KW-1133">Transmembrane helix</keyword>
<accession>A0A5P1FE73</accession>
<evidence type="ECO:0000256" key="1">
    <source>
        <dbReference type="SAM" id="MobiDB-lite"/>
    </source>
</evidence>
<evidence type="ECO:0000313" key="4">
    <source>
        <dbReference type="Proteomes" id="UP000243459"/>
    </source>
</evidence>
<evidence type="ECO:0000256" key="2">
    <source>
        <dbReference type="SAM" id="Phobius"/>
    </source>
</evidence>
<dbReference type="Gramene" id="ONK76412">
    <property type="protein sequence ID" value="ONK76412"/>
    <property type="gene ID" value="A4U43_C03F27540"/>
</dbReference>
<dbReference type="Pfam" id="PF12056">
    <property type="entry name" value="DUF3537"/>
    <property type="match status" value="1"/>
</dbReference>
<feature type="transmembrane region" description="Helical" evidence="2">
    <location>
        <begin position="404"/>
        <end position="425"/>
    </location>
</feature>
<feature type="compositionally biased region" description="Low complexity" evidence="1">
    <location>
        <begin position="27"/>
        <end position="37"/>
    </location>
</feature>
<feature type="compositionally biased region" description="Low complexity" evidence="1">
    <location>
        <begin position="1"/>
        <end position="20"/>
    </location>
</feature>
<feature type="transmembrane region" description="Helical" evidence="2">
    <location>
        <begin position="380"/>
        <end position="398"/>
    </location>
</feature>
<dbReference type="PANTHER" id="PTHR31963">
    <property type="entry name" value="RAS GUANINE NUCLEOTIDE EXCHANGE FACTOR K"/>
    <property type="match status" value="1"/>
</dbReference>
<dbReference type="EMBL" id="CM007383">
    <property type="protein sequence ID" value="ONK76412.1"/>
    <property type="molecule type" value="Genomic_DNA"/>
</dbReference>
<proteinExistence type="predicted"/>
<dbReference type="Proteomes" id="UP000243459">
    <property type="component" value="Chromosome 3"/>
</dbReference>
<evidence type="ECO:0000313" key="3">
    <source>
        <dbReference type="EMBL" id="ONK76412.1"/>
    </source>
</evidence>
<feature type="transmembrane region" description="Helical" evidence="2">
    <location>
        <begin position="242"/>
        <end position="262"/>
    </location>
</feature>
<protein>
    <submittedName>
        <fullName evidence="3">Uncharacterized protein</fullName>
    </submittedName>
</protein>
<dbReference type="InterPro" id="IPR021924">
    <property type="entry name" value="DUF3537"/>
</dbReference>
<keyword evidence="4" id="KW-1185">Reference proteome</keyword>
<name>A0A5P1FE73_ASPOF</name>
<dbReference type="PANTHER" id="PTHR31963:SF2">
    <property type="entry name" value="ZINC FINGER CONSTANS-LIKE PROTEIN (DUF3537)"/>
    <property type="match status" value="1"/>
</dbReference>
<keyword evidence="2" id="KW-0472">Membrane</keyword>
<dbReference type="OMA" id="HRAQGIG"/>
<organism evidence="3 4">
    <name type="scientific">Asparagus officinalis</name>
    <name type="common">Garden asparagus</name>
    <dbReference type="NCBI Taxonomy" id="4686"/>
    <lineage>
        <taxon>Eukaryota</taxon>
        <taxon>Viridiplantae</taxon>
        <taxon>Streptophyta</taxon>
        <taxon>Embryophyta</taxon>
        <taxon>Tracheophyta</taxon>
        <taxon>Spermatophyta</taxon>
        <taxon>Magnoliopsida</taxon>
        <taxon>Liliopsida</taxon>
        <taxon>Asparagales</taxon>
        <taxon>Asparagaceae</taxon>
        <taxon>Asparagoideae</taxon>
        <taxon>Asparagus</taxon>
    </lineage>
</organism>